<organism evidence="2 3">
    <name type="scientific">Dreissena polymorpha</name>
    <name type="common">Zebra mussel</name>
    <name type="synonym">Mytilus polymorpha</name>
    <dbReference type="NCBI Taxonomy" id="45954"/>
    <lineage>
        <taxon>Eukaryota</taxon>
        <taxon>Metazoa</taxon>
        <taxon>Spiralia</taxon>
        <taxon>Lophotrochozoa</taxon>
        <taxon>Mollusca</taxon>
        <taxon>Bivalvia</taxon>
        <taxon>Autobranchia</taxon>
        <taxon>Heteroconchia</taxon>
        <taxon>Euheterodonta</taxon>
        <taxon>Imparidentia</taxon>
        <taxon>Neoheterodontei</taxon>
        <taxon>Myida</taxon>
        <taxon>Dreissenoidea</taxon>
        <taxon>Dreissenidae</taxon>
        <taxon>Dreissena</taxon>
    </lineage>
</organism>
<reference evidence="2" key="1">
    <citation type="journal article" date="2019" name="bioRxiv">
        <title>The Genome of the Zebra Mussel, Dreissena polymorpha: A Resource for Invasive Species Research.</title>
        <authorList>
            <person name="McCartney M.A."/>
            <person name="Auch B."/>
            <person name="Kono T."/>
            <person name="Mallez S."/>
            <person name="Zhang Y."/>
            <person name="Obille A."/>
            <person name="Becker A."/>
            <person name="Abrahante J.E."/>
            <person name="Garbe J."/>
            <person name="Badalamenti J.P."/>
            <person name="Herman A."/>
            <person name="Mangelson H."/>
            <person name="Liachko I."/>
            <person name="Sullivan S."/>
            <person name="Sone E.D."/>
            <person name="Koren S."/>
            <person name="Silverstein K.A.T."/>
            <person name="Beckman K.B."/>
            <person name="Gohl D.M."/>
        </authorList>
    </citation>
    <scope>NUCLEOTIDE SEQUENCE</scope>
    <source>
        <strain evidence="2">Duluth1</strain>
        <tissue evidence="2">Whole animal</tissue>
    </source>
</reference>
<evidence type="ECO:0000313" key="3">
    <source>
        <dbReference type="Proteomes" id="UP000828390"/>
    </source>
</evidence>
<reference evidence="2" key="2">
    <citation type="submission" date="2020-11" db="EMBL/GenBank/DDBJ databases">
        <authorList>
            <person name="McCartney M.A."/>
            <person name="Auch B."/>
            <person name="Kono T."/>
            <person name="Mallez S."/>
            <person name="Becker A."/>
            <person name="Gohl D.M."/>
            <person name="Silverstein K.A.T."/>
            <person name="Koren S."/>
            <person name="Bechman K.B."/>
            <person name="Herman A."/>
            <person name="Abrahante J.E."/>
            <person name="Garbe J."/>
        </authorList>
    </citation>
    <scope>NUCLEOTIDE SEQUENCE</scope>
    <source>
        <strain evidence="2">Duluth1</strain>
        <tissue evidence="2">Whole animal</tissue>
    </source>
</reference>
<dbReference type="EMBL" id="JAIWYP010000007">
    <property type="protein sequence ID" value="KAH3794958.1"/>
    <property type="molecule type" value="Genomic_DNA"/>
</dbReference>
<dbReference type="EMBL" id="JAIWYP010000007">
    <property type="protein sequence ID" value="KAH3794941.1"/>
    <property type="molecule type" value="Genomic_DNA"/>
</dbReference>
<dbReference type="Proteomes" id="UP000828390">
    <property type="component" value="Unassembled WGS sequence"/>
</dbReference>
<evidence type="ECO:0000313" key="1">
    <source>
        <dbReference type="EMBL" id="KAH3794941.1"/>
    </source>
</evidence>
<dbReference type="AlphaFoldDB" id="A0A9D4J421"/>
<sequence length="60" mass="6874">MEEGWLWAQDEIETILGERGFKSNTVDSANTGLSEYRNSPDSGRSGQSRIFSFYFFVKKC</sequence>
<evidence type="ECO:0000313" key="2">
    <source>
        <dbReference type="EMBL" id="KAH3794958.1"/>
    </source>
</evidence>
<keyword evidence="3" id="KW-1185">Reference proteome</keyword>
<name>A0A9D4J421_DREPO</name>
<comment type="caution">
    <text evidence="2">The sequence shown here is derived from an EMBL/GenBank/DDBJ whole genome shotgun (WGS) entry which is preliminary data.</text>
</comment>
<proteinExistence type="predicted"/>
<accession>A0A9D4J421</accession>
<gene>
    <name evidence="1" type="ORF">DPMN_148482</name>
    <name evidence="2" type="ORF">DPMN_148500</name>
</gene>
<protein>
    <submittedName>
        <fullName evidence="2">Uncharacterized protein</fullName>
    </submittedName>
</protein>